<accession>A0A9W4T0B4</accession>
<dbReference type="Proteomes" id="UP001153678">
    <property type="component" value="Unassembled WGS sequence"/>
</dbReference>
<evidence type="ECO:0000313" key="2">
    <source>
        <dbReference type="Proteomes" id="UP001153678"/>
    </source>
</evidence>
<gene>
    <name evidence="1" type="ORF">FWILDA_LOCUS13306</name>
</gene>
<sequence length="142" mass="16300">MLELFASTCEKSINYQTELKMLHAENKLFYKIQIFVNDLLTFGSSENARFRLKEDPTAKFFFSCVYFNEDEIAYFLGFPTPSGLPFSKLLNVVLSDKIGLNELCSSHDLAPLVQQVFGIRKGFKKKKSASWVLLLANYLDTY</sequence>
<comment type="caution">
    <text evidence="1">The sequence shown here is derived from an EMBL/GenBank/DDBJ whole genome shotgun (WGS) entry which is preliminary data.</text>
</comment>
<keyword evidence="2" id="KW-1185">Reference proteome</keyword>
<evidence type="ECO:0000313" key="1">
    <source>
        <dbReference type="EMBL" id="CAI2187888.1"/>
    </source>
</evidence>
<dbReference type="EMBL" id="CAMKVN010004861">
    <property type="protein sequence ID" value="CAI2187888.1"/>
    <property type="molecule type" value="Genomic_DNA"/>
</dbReference>
<organism evidence="1 2">
    <name type="scientific">Funneliformis geosporum</name>
    <dbReference type="NCBI Taxonomy" id="1117311"/>
    <lineage>
        <taxon>Eukaryota</taxon>
        <taxon>Fungi</taxon>
        <taxon>Fungi incertae sedis</taxon>
        <taxon>Mucoromycota</taxon>
        <taxon>Glomeromycotina</taxon>
        <taxon>Glomeromycetes</taxon>
        <taxon>Glomerales</taxon>
        <taxon>Glomeraceae</taxon>
        <taxon>Funneliformis</taxon>
    </lineage>
</organism>
<dbReference type="OrthoDB" id="2740448at2759"/>
<name>A0A9W4T0B4_9GLOM</name>
<protein>
    <submittedName>
        <fullName evidence="1">1404_t:CDS:1</fullName>
    </submittedName>
</protein>
<dbReference type="AlphaFoldDB" id="A0A9W4T0B4"/>
<reference evidence="1" key="1">
    <citation type="submission" date="2022-08" db="EMBL/GenBank/DDBJ databases">
        <authorList>
            <person name="Kallberg Y."/>
            <person name="Tangrot J."/>
            <person name="Rosling A."/>
        </authorList>
    </citation>
    <scope>NUCLEOTIDE SEQUENCE</scope>
    <source>
        <strain evidence="1">Wild A</strain>
    </source>
</reference>
<proteinExistence type="predicted"/>